<proteinExistence type="predicted"/>
<dbReference type="VEuPathDB" id="FungiDB:PTTG_10147"/>
<organism evidence="2">
    <name type="scientific">Puccinia triticina (isolate 1-1 / race 1 (BBBD))</name>
    <name type="common">Brown leaf rust fungus</name>
    <dbReference type="NCBI Taxonomy" id="630390"/>
    <lineage>
        <taxon>Eukaryota</taxon>
        <taxon>Fungi</taxon>
        <taxon>Dikarya</taxon>
        <taxon>Basidiomycota</taxon>
        <taxon>Pucciniomycotina</taxon>
        <taxon>Pucciniomycetes</taxon>
        <taxon>Pucciniales</taxon>
        <taxon>Pucciniaceae</taxon>
        <taxon>Puccinia</taxon>
    </lineage>
</organism>
<reference evidence="3 4" key="3">
    <citation type="journal article" date="2017" name="G3 (Bethesda)">
        <title>Comparative analysis highlights variable genome content of wheat rusts and divergence of the mating loci.</title>
        <authorList>
            <person name="Cuomo C.A."/>
            <person name="Bakkeren G."/>
            <person name="Khalil H.B."/>
            <person name="Panwar V."/>
            <person name="Joly D."/>
            <person name="Linning R."/>
            <person name="Sakthikumar S."/>
            <person name="Song X."/>
            <person name="Adiconis X."/>
            <person name="Fan L."/>
            <person name="Goldberg J.M."/>
            <person name="Levin J.Z."/>
            <person name="Young S."/>
            <person name="Zeng Q."/>
            <person name="Anikster Y."/>
            <person name="Bruce M."/>
            <person name="Wang M."/>
            <person name="Yin C."/>
            <person name="McCallum B."/>
            <person name="Szabo L.J."/>
            <person name="Hulbert S."/>
            <person name="Chen X."/>
            <person name="Fellers J.P."/>
        </authorList>
    </citation>
    <scope>NUCLEOTIDE SEQUENCE</scope>
    <source>
        <strain evidence="3">isolate 1-1 / race 1 (BBBD)</strain>
        <strain evidence="4">Isolate 1-1 / race 1 (BBBD)</strain>
    </source>
</reference>
<reference evidence="2" key="1">
    <citation type="submission" date="2009-11" db="EMBL/GenBank/DDBJ databases">
        <authorList>
            <consortium name="The Broad Institute Genome Sequencing Platform"/>
            <person name="Ward D."/>
            <person name="Feldgarden M."/>
            <person name="Earl A."/>
            <person name="Young S.K."/>
            <person name="Zeng Q."/>
            <person name="Koehrsen M."/>
            <person name="Alvarado L."/>
            <person name="Berlin A."/>
            <person name="Bochicchio J."/>
            <person name="Borenstein D."/>
            <person name="Chapman S.B."/>
            <person name="Chen Z."/>
            <person name="Engels R."/>
            <person name="Freedman E."/>
            <person name="Gellesch M."/>
            <person name="Goldberg J."/>
            <person name="Griggs A."/>
            <person name="Gujja S."/>
            <person name="Heilman E."/>
            <person name="Heiman D."/>
            <person name="Hepburn T."/>
            <person name="Howarth C."/>
            <person name="Jen D."/>
            <person name="Larson L."/>
            <person name="Lewis B."/>
            <person name="Mehta T."/>
            <person name="Park D."/>
            <person name="Pearson M."/>
            <person name="Roberts A."/>
            <person name="Saif S."/>
            <person name="Shea T."/>
            <person name="Shenoy N."/>
            <person name="Sisk P."/>
            <person name="Stolte C."/>
            <person name="Sykes S."/>
            <person name="Thomson T."/>
            <person name="Walk T."/>
            <person name="White J."/>
            <person name="Yandava C."/>
            <person name="Izard J."/>
            <person name="Baranova O.V."/>
            <person name="Blanton J.M."/>
            <person name="Tanner A.C."/>
            <person name="Dewhirst F.E."/>
            <person name="Haas B."/>
            <person name="Nusbaum C."/>
            <person name="Birren B."/>
        </authorList>
    </citation>
    <scope>NUCLEOTIDE SEQUENCE [LARGE SCALE GENOMIC DNA]</scope>
    <source>
        <strain evidence="2">1-1 BBBD Race 1</strain>
    </source>
</reference>
<evidence type="ECO:0000313" key="3">
    <source>
        <dbReference type="EnsemblFungi" id="PTTG_10147-t43_1-p1"/>
    </source>
</evidence>
<name>A0A0C4FAA6_PUCT1</name>
<reference evidence="3" key="4">
    <citation type="submission" date="2025-05" db="UniProtKB">
        <authorList>
            <consortium name="EnsemblFungi"/>
        </authorList>
    </citation>
    <scope>IDENTIFICATION</scope>
    <source>
        <strain evidence="3">isolate 1-1 / race 1 (BBBD)</strain>
    </source>
</reference>
<feature type="compositionally biased region" description="Polar residues" evidence="1">
    <location>
        <begin position="41"/>
        <end position="71"/>
    </location>
</feature>
<gene>
    <name evidence="2" type="ORF">PTTG_10147</name>
</gene>
<dbReference type="AlphaFoldDB" id="A0A0C4FAA6"/>
<sequence length="114" mass="12196">MSTRQSNTNPLIPLQDPEQLARVIRRRARLEATLAAPTAINIPSPNASTDHSLVIDPSTTSMNQSNQQDSSGDPLAPEEMSNNDLIQAILVLQQNTAKQLLAAQEAAQAAQAQA</sequence>
<evidence type="ECO:0000313" key="2">
    <source>
        <dbReference type="EMBL" id="OAV89755.1"/>
    </source>
</evidence>
<evidence type="ECO:0000313" key="4">
    <source>
        <dbReference type="Proteomes" id="UP000005240"/>
    </source>
</evidence>
<protein>
    <submittedName>
        <fullName evidence="2 3">Uncharacterized protein</fullName>
    </submittedName>
</protein>
<dbReference type="EnsemblFungi" id="PTTG_10147-t43_1">
    <property type="protein sequence ID" value="PTTG_10147-t43_1-p1"/>
    <property type="gene ID" value="PTTG_10147"/>
</dbReference>
<accession>A0A0C4FAA6</accession>
<dbReference type="EMBL" id="ADAS02000118">
    <property type="protein sequence ID" value="OAV89755.1"/>
    <property type="molecule type" value="Genomic_DNA"/>
</dbReference>
<reference evidence="2" key="2">
    <citation type="submission" date="2016-05" db="EMBL/GenBank/DDBJ databases">
        <title>Comparative analysis highlights variable genome content of wheat rusts and divergence of the mating loci.</title>
        <authorList>
            <person name="Cuomo C.A."/>
            <person name="Bakkeren G."/>
            <person name="Szabo L."/>
            <person name="Khalil H."/>
            <person name="Joly D."/>
            <person name="Goldberg J."/>
            <person name="Young S."/>
            <person name="Zeng Q."/>
            <person name="Fellers J."/>
        </authorList>
    </citation>
    <scope>NUCLEOTIDE SEQUENCE [LARGE SCALE GENOMIC DNA]</scope>
    <source>
        <strain evidence="2">1-1 BBBD Race 1</strain>
    </source>
</reference>
<evidence type="ECO:0000256" key="1">
    <source>
        <dbReference type="SAM" id="MobiDB-lite"/>
    </source>
</evidence>
<keyword evidence="4" id="KW-1185">Reference proteome</keyword>
<dbReference type="Proteomes" id="UP000005240">
    <property type="component" value="Unassembled WGS sequence"/>
</dbReference>
<feature type="region of interest" description="Disordered" evidence="1">
    <location>
        <begin position="40"/>
        <end position="81"/>
    </location>
</feature>